<name>A0A8T2K9W2_9PIPI</name>
<feature type="domain" description="CEP63/Deup1 CEP152 binding coiled coil" evidence="1">
    <location>
        <begin position="130"/>
        <end position="163"/>
    </location>
</feature>
<dbReference type="Proteomes" id="UP000812440">
    <property type="component" value="Chromosome 2"/>
</dbReference>
<dbReference type="Pfam" id="PF25771">
    <property type="entry name" value="CC_CEP152-bind"/>
    <property type="match status" value="1"/>
</dbReference>
<dbReference type="AlphaFoldDB" id="A0A8T2K9W2"/>
<organism evidence="2 3">
    <name type="scientific">Hymenochirus boettgeri</name>
    <name type="common">Congo dwarf clawed frog</name>
    <dbReference type="NCBI Taxonomy" id="247094"/>
    <lineage>
        <taxon>Eukaryota</taxon>
        <taxon>Metazoa</taxon>
        <taxon>Chordata</taxon>
        <taxon>Craniata</taxon>
        <taxon>Vertebrata</taxon>
        <taxon>Euteleostomi</taxon>
        <taxon>Amphibia</taxon>
        <taxon>Batrachia</taxon>
        <taxon>Anura</taxon>
        <taxon>Pipoidea</taxon>
        <taxon>Pipidae</taxon>
        <taxon>Pipinae</taxon>
        <taxon>Hymenochirus</taxon>
    </lineage>
</organism>
<comment type="caution">
    <text evidence="2">The sequence shown here is derived from an EMBL/GenBank/DDBJ whole genome shotgun (WGS) entry which is preliminary data.</text>
</comment>
<proteinExistence type="predicted"/>
<dbReference type="InterPro" id="IPR057656">
    <property type="entry name" value="CEP63/Deup1_CC"/>
</dbReference>
<keyword evidence="3" id="KW-1185">Reference proteome</keyword>
<dbReference type="OrthoDB" id="10007333at2759"/>
<sequence>MEYTEPGFQESSYDLSRTNGASLAKAMRICSNTWISFIREDSSPAVKPIPCAHHIHTTDSQCDPSSCVCNGASNVMEDDCSECSLDSHHEWCDPTTLCPDLDFTLFSFNFVSDSPNSSFMGSSHISAAEKFLQDESKRAQDFEKILNSHIDEMRQCSEKTVSKHQFHSQHRHI</sequence>
<evidence type="ECO:0000313" key="3">
    <source>
        <dbReference type="Proteomes" id="UP000812440"/>
    </source>
</evidence>
<accession>A0A8T2K9W2</accession>
<dbReference type="EMBL" id="JAACNH010000002">
    <property type="protein sequence ID" value="KAG8453033.1"/>
    <property type="molecule type" value="Genomic_DNA"/>
</dbReference>
<evidence type="ECO:0000313" key="2">
    <source>
        <dbReference type="EMBL" id="KAG8453033.1"/>
    </source>
</evidence>
<evidence type="ECO:0000259" key="1">
    <source>
        <dbReference type="Pfam" id="PF25771"/>
    </source>
</evidence>
<reference evidence="2" key="1">
    <citation type="thesis" date="2020" institute="ProQuest LLC" country="789 East Eisenhower Parkway, Ann Arbor, MI, USA">
        <title>Comparative Genomics and Chromosome Evolution.</title>
        <authorList>
            <person name="Mudd A.B."/>
        </authorList>
    </citation>
    <scope>NUCLEOTIDE SEQUENCE</scope>
    <source>
        <strain evidence="2">Female2</strain>
        <tissue evidence="2">Blood</tissue>
    </source>
</reference>
<gene>
    <name evidence="2" type="ORF">GDO86_004737</name>
</gene>
<protein>
    <recommendedName>
        <fullName evidence="1">CEP63/Deup1 CEP152 binding coiled coil domain-containing protein</fullName>
    </recommendedName>
</protein>